<feature type="compositionally biased region" description="Basic and acidic residues" evidence="1">
    <location>
        <begin position="36"/>
        <end position="48"/>
    </location>
</feature>
<keyword evidence="3" id="KW-1185">Reference proteome</keyword>
<dbReference type="EMBL" id="JAAALK010000084">
    <property type="protein sequence ID" value="KAG8083613.1"/>
    <property type="molecule type" value="Genomic_DNA"/>
</dbReference>
<dbReference type="Proteomes" id="UP000729402">
    <property type="component" value="Unassembled WGS sequence"/>
</dbReference>
<proteinExistence type="predicted"/>
<evidence type="ECO:0000313" key="2">
    <source>
        <dbReference type="EMBL" id="KAG8083613.1"/>
    </source>
</evidence>
<reference evidence="2" key="2">
    <citation type="submission" date="2021-02" db="EMBL/GenBank/DDBJ databases">
        <authorList>
            <person name="Kimball J.A."/>
            <person name="Haas M.W."/>
            <person name="Macchietto M."/>
            <person name="Kono T."/>
            <person name="Duquette J."/>
            <person name="Shao M."/>
        </authorList>
    </citation>
    <scope>NUCLEOTIDE SEQUENCE</scope>
    <source>
        <tissue evidence="2">Fresh leaf tissue</tissue>
    </source>
</reference>
<accession>A0A8J5W677</accession>
<comment type="caution">
    <text evidence="2">The sequence shown here is derived from an EMBL/GenBank/DDBJ whole genome shotgun (WGS) entry which is preliminary data.</text>
</comment>
<sequence length="106" mass="11335">MAKTNSKVPAPALALAPWQAMAAAAAGPSENPRPTGPHDLRPTSTKYKDQSYSLEASTCSMKTIVEAVAGKLGPEVKVRFWCCKREKLCCLKPSSKPDLGSSLWTS</sequence>
<evidence type="ECO:0000256" key="1">
    <source>
        <dbReference type="SAM" id="MobiDB-lite"/>
    </source>
</evidence>
<organism evidence="2 3">
    <name type="scientific">Zizania palustris</name>
    <name type="common">Northern wild rice</name>
    <dbReference type="NCBI Taxonomy" id="103762"/>
    <lineage>
        <taxon>Eukaryota</taxon>
        <taxon>Viridiplantae</taxon>
        <taxon>Streptophyta</taxon>
        <taxon>Embryophyta</taxon>
        <taxon>Tracheophyta</taxon>
        <taxon>Spermatophyta</taxon>
        <taxon>Magnoliopsida</taxon>
        <taxon>Liliopsida</taxon>
        <taxon>Poales</taxon>
        <taxon>Poaceae</taxon>
        <taxon>BOP clade</taxon>
        <taxon>Oryzoideae</taxon>
        <taxon>Oryzeae</taxon>
        <taxon>Zizaniinae</taxon>
        <taxon>Zizania</taxon>
    </lineage>
</organism>
<dbReference type="AlphaFoldDB" id="A0A8J5W677"/>
<evidence type="ECO:0000313" key="3">
    <source>
        <dbReference type="Proteomes" id="UP000729402"/>
    </source>
</evidence>
<reference evidence="2" key="1">
    <citation type="journal article" date="2021" name="bioRxiv">
        <title>Whole Genome Assembly and Annotation of Northern Wild Rice, Zizania palustris L., Supports a Whole Genome Duplication in the Zizania Genus.</title>
        <authorList>
            <person name="Haas M."/>
            <person name="Kono T."/>
            <person name="Macchietto M."/>
            <person name="Millas R."/>
            <person name="McGilp L."/>
            <person name="Shao M."/>
            <person name="Duquette J."/>
            <person name="Hirsch C.N."/>
            <person name="Kimball J."/>
        </authorList>
    </citation>
    <scope>NUCLEOTIDE SEQUENCE</scope>
    <source>
        <tissue evidence="2">Fresh leaf tissue</tissue>
    </source>
</reference>
<name>A0A8J5W677_ZIZPA</name>
<protein>
    <submittedName>
        <fullName evidence="2">Uncharacterized protein</fullName>
    </submittedName>
</protein>
<gene>
    <name evidence="2" type="ORF">GUJ93_ZPchr0016g2632</name>
</gene>
<feature type="region of interest" description="Disordered" evidence="1">
    <location>
        <begin position="23"/>
        <end position="48"/>
    </location>
</feature>